<sequence>MRCRAPMEAPLTVILEGMRELSLATTEGDCGCRGAGRRLQRRRDGIEKWVERSMCLAISMFAHMSGYGRLSSSISNAYLSLLESSYISAPSLFACLYLWQRILNPRMSHASKAYPPPTSRSNHHVIPPISQTLSVLANSPNVSCCTLAPCTIPHFTLPNNNLPV</sequence>
<keyword evidence="2" id="KW-1185">Reference proteome</keyword>
<dbReference type="AlphaFoldDB" id="A0A9P5PDG5"/>
<name>A0A9P5PDG5_9AGAR</name>
<accession>A0A9P5PDG5</accession>
<organism evidence="1 2">
    <name type="scientific">Rhodocollybia butyracea</name>
    <dbReference type="NCBI Taxonomy" id="206335"/>
    <lineage>
        <taxon>Eukaryota</taxon>
        <taxon>Fungi</taxon>
        <taxon>Dikarya</taxon>
        <taxon>Basidiomycota</taxon>
        <taxon>Agaricomycotina</taxon>
        <taxon>Agaricomycetes</taxon>
        <taxon>Agaricomycetidae</taxon>
        <taxon>Agaricales</taxon>
        <taxon>Marasmiineae</taxon>
        <taxon>Omphalotaceae</taxon>
        <taxon>Rhodocollybia</taxon>
    </lineage>
</organism>
<proteinExistence type="predicted"/>
<evidence type="ECO:0000313" key="2">
    <source>
        <dbReference type="Proteomes" id="UP000772434"/>
    </source>
</evidence>
<dbReference type="EMBL" id="JADNRY010000153">
    <property type="protein sequence ID" value="KAF9063141.1"/>
    <property type="molecule type" value="Genomic_DNA"/>
</dbReference>
<reference evidence="1" key="1">
    <citation type="submission" date="2020-11" db="EMBL/GenBank/DDBJ databases">
        <authorList>
            <consortium name="DOE Joint Genome Institute"/>
            <person name="Ahrendt S."/>
            <person name="Riley R."/>
            <person name="Andreopoulos W."/>
            <person name="Labutti K."/>
            <person name="Pangilinan J."/>
            <person name="Ruiz-Duenas F.J."/>
            <person name="Barrasa J.M."/>
            <person name="Sanchez-Garcia M."/>
            <person name="Camarero S."/>
            <person name="Miyauchi S."/>
            <person name="Serrano A."/>
            <person name="Linde D."/>
            <person name="Babiker R."/>
            <person name="Drula E."/>
            <person name="Ayuso-Fernandez I."/>
            <person name="Pacheco R."/>
            <person name="Padilla G."/>
            <person name="Ferreira P."/>
            <person name="Barriuso J."/>
            <person name="Kellner H."/>
            <person name="Castanera R."/>
            <person name="Alfaro M."/>
            <person name="Ramirez L."/>
            <person name="Pisabarro A.G."/>
            <person name="Kuo A."/>
            <person name="Tritt A."/>
            <person name="Lipzen A."/>
            <person name="He G."/>
            <person name="Yan M."/>
            <person name="Ng V."/>
            <person name="Cullen D."/>
            <person name="Martin F."/>
            <person name="Rosso M.-N."/>
            <person name="Henrissat B."/>
            <person name="Hibbett D."/>
            <person name="Martinez A.T."/>
            <person name="Grigoriev I.V."/>
        </authorList>
    </citation>
    <scope>NUCLEOTIDE SEQUENCE</scope>
    <source>
        <strain evidence="1">AH 40177</strain>
    </source>
</reference>
<evidence type="ECO:0000313" key="1">
    <source>
        <dbReference type="EMBL" id="KAF9063141.1"/>
    </source>
</evidence>
<protein>
    <submittedName>
        <fullName evidence="1">Uncharacterized protein</fullName>
    </submittedName>
</protein>
<dbReference type="Proteomes" id="UP000772434">
    <property type="component" value="Unassembled WGS sequence"/>
</dbReference>
<gene>
    <name evidence="1" type="ORF">BDP27DRAFT_251908</name>
</gene>
<comment type="caution">
    <text evidence="1">The sequence shown here is derived from an EMBL/GenBank/DDBJ whole genome shotgun (WGS) entry which is preliminary data.</text>
</comment>